<dbReference type="PROSITE" id="PS50111">
    <property type="entry name" value="CHEMOTAXIS_TRANSDUC_2"/>
    <property type="match status" value="1"/>
</dbReference>
<feature type="transmembrane region" description="Helical" evidence="9">
    <location>
        <begin position="273"/>
        <end position="296"/>
    </location>
</feature>
<evidence type="ECO:0000256" key="6">
    <source>
        <dbReference type="PROSITE-ProRule" id="PRU00284"/>
    </source>
</evidence>
<reference evidence="12" key="2">
    <citation type="submission" date="2020-09" db="EMBL/GenBank/DDBJ databases">
        <authorList>
            <person name="Sun Q."/>
            <person name="Zhou Y."/>
        </authorList>
    </citation>
    <scope>NUCLEOTIDE SEQUENCE</scope>
    <source>
        <strain evidence="12">CGMCC 1.12777</strain>
    </source>
</reference>
<dbReference type="SUPFAM" id="SSF58104">
    <property type="entry name" value="Methyl-accepting chemotaxis protein (MCP) signaling domain"/>
    <property type="match status" value="1"/>
</dbReference>
<sequence>MNWTIKTKIAIILFASLIGILIISSFMIYSSITQVHQSNKIKQINNAVYLAQDINKKMDTARKNDQNFLLNPSDQLVNEVNKNIDSLTKSITKLNGLGLGIGTQTKILKSSTEDYSLSFNNLAASKKVIGYTEDSGKLGALKSTFNKMTKIINNTNNEKLQNLSLSTKLIQTQFINKPTTENYNTLVEDINKMDELANETLKNGSYSNYSALSISLMSDFQSLNSFKNFETSSINSYEKIANTVTKNVNSTISILTKEKNSLYQKQEAIQRTLLITMIILGIFVLIILSLFGGWLYRSVSQSIRVLRKGAFIIGDGDLSYRVPIKGKDEFAELATSFNQMASSMESTMTKVTGAAERLSSSSQNLAAISEETNAQAVEVNEAVQQVAIGAQNQAEHLEESMALLTKVSGAIHQTSSFSEAIGKQSNKAQEANQQGLKVVSILEEGSTQFLEIAKHLISDIQGVAQQSTEIISILKVIKDISSNTDLLALNAAIESARAGEAGRGFEVVSHEIRNLAERSKMETTTIESVIKNIINKLNDISEAANHLNQSLNKQDYNVKQTKSAFDDIDKNVDSINSGIEKINNAVDKVTSANKALSSKLEEISAISEETSASTEHVSGSSRSQTEAIEEVNKAAQSLQDISLILEQEVAKFEFSTSQDDPLVNMEEDAKNEEQGIEQLAHLNEEIAITQELSDKTKN</sequence>
<feature type="coiled-coil region" evidence="7">
    <location>
        <begin position="628"/>
        <end position="682"/>
    </location>
</feature>
<evidence type="ECO:0000256" key="9">
    <source>
        <dbReference type="SAM" id="Phobius"/>
    </source>
</evidence>
<evidence type="ECO:0000259" key="10">
    <source>
        <dbReference type="PROSITE" id="PS50111"/>
    </source>
</evidence>
<keyword evidence="4 6" id="KW-0807">Transducer</keyword>
<evidence type="ECO:0000313" key="13">
    <source>
        <dbReference type="Proteomes" id="UP000656813"/>
    </source>
</evidence>
<dbReference type="Proteomes" id="UP000656813">
    <property type="component" value="Unassembled WGS sequence"/>
</dbReference>
<dbReference type="RefSeq" id="WP_188499129.1">
    <property type="nucleotide sequence ID" value="NZ_BMFV01000047.1"/>
</dbReference>
<dbReference type="AlphaFoldDB" id="A0A8J3ER64"/>
<dbReference type="PANTHER" id="PTHR32089:SF112">
    <property type="entry name" value="LYSOZYME-LIKE PROTEIN-RELATED"/>
    <property type="match status" value="1"/>
</dbReference>
<dbReference type="GO" id="GO:0005886">
    <property type="term" value="C:plasma membrane"/>
    <property type="evidence" value="ECO:0007669"/>
    <property type="project" value="UniProtKB-SubCell"/>
</dbReference>
<keyword evidence="2" id="KW-1003">Cell membrane</keyword>
<name>A0A8J3ER64_9BACL</name>
<evidence type="ECO:0000256" key="3">
    <source>
        <dbReference type="ARBA" id="ARBA00023136"/>
    </source>
</evidence>
<keyword evidence="13" id="KW-1185">Reference proteome</keyword>
<feature type="region of interest" description="Disordered" evidence="8">
    <location>
        <begin position="607"/>
        <end position="626"/>
    </location>
</feature>
<dbReference type="Gene3D" id="1.10.287.950">
    <property type="entry name" value="Methyl-accepting chemotaxis protein"/>
    <property type="match status" value="1"/>
</dbReference>
<feature type="domain" description="HAMP" evidence="11">
    <location>
        <begin position="297"/>
        <end position="349"/>
    </location>
</feature>
<dbReference type="PANTHER" id="PTHR32089">
    <property type="entry name" value="METHYL-ACCEPTING CHEMOTAXIS PROTEIN MCPB"/>
    <property type="match status" value="1"/>
</dbReference>
<gene>
    <name evidence="12" type="ORF">GCM10007096_39800</name>
</gene>
<evidence type="ECO:0000256" key="2">
    <source>
        <dbReference type="ARBA" id="ARBA00022475"/>
    </source>
</evidence>
<keyword evidence="3 9" id="KW-0472">Membrane</keyword>
<evidence type="ECO:0000313" key="12">
    <source>
        <dbReference type="EMBL" id="GGH88141.1"/>
    </source>
</evidence>
<evidence type="ECO:0008006" key="14">
    <source>
        <dbReference type="Google" id="ProtNLM"/>
    </source>
</evidence>
<dbReference type="PROSITE" id="PS50885">
    <property type="entry name" value="HAMP"/>
    <property type="match status" value="1"/>
</dbReference>
<proteinExistence type="inferred from homology"/>
<evidence type="ECO:0000256" key="5">
    <source>
        <dbReference type="ARBA" id="ARBA00029447"/>
    </source>
</evidence>
<feature type="compositionally biased region" description="Polar residues" evidence="8">
    <location>
        <begin position="616"/>
        <end position="626"/>
    </location>
</feature>
<dbReference type="InterPro" id="IPR003660">
    <property type="entry name" value="HAMP_dom"/>
</dbReference>
<comment type="subcellular location">
    <subcellularLocation>
        <location evidence="1">Cell membrane</location>
    </subcellularLocation>
</comment>
<feature type="domain" description="Methyl-accepting transducer" evidence="10">
    <location>
        <begin position="368"/>
        <end position="618"/>
    </location>
</feature>
<evidence type="ECO:0000256" key="1">
    <source>
        <dbReference type="ARBA" id="ARBA00004236"/>
    </source>
</evidence>
<comment type="caution">
    <text evidence="12">The sequence shown here is derived from an EMBL/GenBank/DDBJ whole genome shotgun (WGS) entry which is preliminary data.</text>
</comment>
<reference evidence="12" key="1">
    <citation type="journal article" date="2014" name="Int. J. Syst. Evol. Microbiol.">
        <title>Complete genome sequence of Corynebacterium casei LMG S-19264T (=DSM 44701T), isolated from a smear-ripened cheese.</title>
        <authorList>
            <consortium name="US DOE Joint Genome Institute (JGI-PGF)"/>
            <person name="Walter F."/>
            <person name="Albersmeier A."/>
            <person name="Kalinowski J."/>
            <person name="Ruckert C."/>
        </authorList>
    </citation>
    <scope>NUCLEOTIDE SEQUENCE</scope>
    <source>
        <strain evidence="12">CGMCC 1.12777</strain>
    </source>
</reference>
<dbReference type="SMART" id="SM00304">
    <property type="entry name" value="HAMP"/>
    <property type="match status" value="1"/>
</dbReference>
<dbReference type="EMBL" id="BMFV01000047">
    <property type="protein sequence ID" value="GGH88141.1"/>
    <property type="molecule type" value="Genomic_DNA"/>
</dbReference>
<feature type="transmembrane region" description="Helical" evidence="9">
    <location>
        <begin position="12"/>
        <end position="32"/>
    </location>
</feature>
<evidence type="ECO:0000256" key="4">
    <source>
        <dbReference type="ARBA" id="ARBA00023224"/>
    </source>
</evidence>
<organism evidence="12 13">
    <name type="scientific">Pullulanibacillus pueri</name>
    <dbReference type="NCBI Taxonomy" id="1437324"/>
    <lineage>
        <taxon>Bacteria</taxon>
        <taxon>Bacillati</taxon>
        <taxon>Bacillota</taxon>
        <taxon>Bacilli</taxon>
        <taxon>Bacillales</taxon>
        <taxon>Sporolactobacillaceae</taxon>
        <taxon>Pullulanibacillus</taxon>
    </lineage>
</organism>
<keyword evidence="9" id="KW-0812">Transmembrane</keyword>
<comment type="similarity">
    <text evidence="5">Belongs to the methyl-accepting chemotaxis (MCP) protein family.</text>
</comment>
<dbReference type="CDD" id="cd06225">
    <property type="entry name" value="HAMP"/>
    <property type="match status" value="1"/>
</dbReference>
<evidence type="ECO:0000259" key="11">
    <source>
        <dbReference type="PROSITE" id="PS50885"/>
    </source>
</evidence>
<dbReference type="Gene3D" id="6.10.340.10">
    <property type="match status" value="1"/>
</dbReference>
<dbReference type="InterPro" id="IPR004089">
    <property type="entry name" value="MCPsignal_dom"/>
</dbReference>
<dbReference type="Pfam" id="PF00015">
    <property type="entry name" value="MCPsignal"/>
    <property type="match status" value="1"/>
</dbReference>
<evidence type="ECO:0000256" key="8">
    <source>
        <dbReference type="SAM" id="MobiDB-lite"/>
    </source>
</evidence>
<keyword evidence="7" id="KW-0175">Coiled coil</keyword>
<dbReference type="GO" id="GO:0007165">
    <property type="term" value="P:signal transduction"/>
    <property type="evidence" value="ECO:0007669"/>
    <property type="project" value="UniProtKB-KW"/>
</dbReference>
<dbReference type="SMART" id="SM00283">
    <property type="entry name" value="MA"/>
    <property type="match status" value="1"/>
</dbReference>
<accession>A0A8J3ER64</accession>
<dbReference type="Pfam" id="PF00672">
    <property type="entry name" value="HAMP"/>
    <property type="match status" value="1"/>
</dbReference>
<protein>
    <recommendedName>
        <fullName evidence="14">Methyl-accepting chemotaxis protein</fullName>
    </recommendedName>
</protein>
<evidence type="ECO:0000256" key="7">
    <source>
        <dbReference type="SAM" id="Coils"/>
    </source>
</evidence>
<keyword evidence="9" id="KW-1133">Transmembrane helix</keyword>